<feature type="region of interest" description="Disordered" evidence="1">
    <location>
        <begin position="296"/>
        <end position="332"/>
    </location>
</feature>
<feature type="region of interest" description="Disordered" evidence="1">
    <location>
        <begin position="241"/>
        <end position="278"/>
    </location>
</feature>
<feature type="compositionally biased region" description="Pro residues" evidence="1">
    <location>
        <begin position="349"/>
        <end position="359"/>
    </location>
</feature>
<feature type="compositionally biased region" description="Gly residues" evidence="1">
    <location>
        <begin position="267"/>
        <end position="277"/>
    </location>
</feature>
<protein>
    <submittedName>
        <fullName evidence="2">Uncharacterized protein</fullName>
    </submittedName>
</protein>
<reference evidence="2" key="1">
    <citation type="submission" date="2023-03" db="EMBL/GenBank/DDBJ databases">
        <title>Massive genome expansion in bonnet fungi (Mycena s.s.) driven by repeated elements and novel gene families across ecological guilds.</title>
        <authorList>
            <consortium name="Lawrence Berkeley National Laboratory"/>
            <person name="Harder C.B."/>
            <person name="Miyauchi S."/>
            <person name="Viragh M."/>
            <person name="Kuo A."/>
            <person name="Thoen E."/>
            <person name="Andreopoulos B."/>
            <person name="Lu D."/>
            <person name="Skrede I."/>
            <person name="Drula E."/>
            <person name="Henrissat B."/>
            <person name="Morin E."/>
            <person name="Kohler A."/>
            <person name="Barry K."/>
            <person name="LaButti K."/>
            <person name="Morin E."/>
            <person name="Salamov A."/>
            <person name="Lipzen A."/>
            <person name="Mereny Z."/>
            <person name="Hegedus B."/>
            <person name="Baldrian P."/>
            <person name="Stursova M."/>
            <person name="Weitz H."/>
            <person name="Taylor A."/>
            <person name="Grigoriev I.V."/>
            <person name="Nagy L.G."/>
            <person name="Martin F."/>
            <person name="Kauserud H."/>
        </authorList>
    </citation>
    <scope>NUCLEOTIDE SEQUENCE</scope>
    <source>
        <strain evidence="2">9144</strain>
    </source>
</reference>
<proteinExistence type="predicted"/>
<evidence type="ECO:0000313" key="2">
    <source>
        <dbReference type="EMBL" id="KAJ7202069.1"/>
    </source>
</evidence>
<feature type="region of interest" description="Disordered" evidence="1">
    <location>
        <begin position="349"/>
        <end position="378"/>
    </location>
</feature>
<gene>
    <name evidence="2" type="ORF">GGX14DRAFT_699262</name>
</gene>
<feature type="region of interest" description="Disordered" evidence="1">
    <location>
        <begin position="600"/>
        <end position="653"/>
    </location>
</feature>
<keyword evidence="3" id="KW-1185">Reference proteome</keyword>
<dbReference type="Proteomes" id="UP001219525">
    <property type="component" value="Unassembled WGS sequence"/>
</dbReference>
<evidence type="ECO:0000256" key="1">
    <source>
        <dbReference type="SAM" id="MobiDB-lite"/>
    </source>
</evidence>
<feature type="compositionally biased region" description="Basic and acidic residues" evidence="1">
    <location>
        <begin position="241"/>
        <end position="254"/>
    </location>
</feature>
<feature type="compositionally biased region" description="Polar residues" evidence="1">
    <location>
        <begin position="642"/>
        <end position="651"/>
    </location>
</feature>
<dbReference type="AlphaFoldDB" id="A0AAD6V7Z5"/>
<name>A0AAD6V7Z5_9AGAR</name>
<comment type="caution">
    <text evidence="2">The sequence shown here is derived from an EMBL/GenBank/DDBJ whole genome shotgun (WGS) entry which is preliminary data.</text>
</comment>
<sequence>MPRTQAASVDEPGARCGRAAAAARGGRSGGGGGARTDAARRAPRAGAAPRGSWLASHAIEWAMCARVTRGGAPRELGRVGAHRSAHSGGAACAGADASGALPTCDWAGGGGGCDGGYHDVGVSRICRCGHAHQPSRLAEISDPHRTKKVTRPETAKLYIVQCPEPVLELVFPLPPRSTPHATATAPPRSLLSRPSHIAMSSRTDNRNGLVAFPSFQKSLHSAPYATSMSDVALHPNMYAQHAKDSGDKLQESFKRAPQQGGPPLGCHPGGSPGGYPGDPGLMMRVPVTKIKMKRRECAATPAVPARIRPSAPSRYTTRRAAPPRARSPSSAPTLDFSLSVFYRDFVDLLPPPPPPPPHPPHPRRARPAGRSQNAPPPITYTRPTMYLISPRFPLAEPTLPVSTRTHIDIIIHPSIHIASILRLGFPAFGRFRLVSGFRACAPGFRYMFGTYSTHIYTTHTTRRAAAPSSRIVQSAAFNWGDIELEWERTRLPPGALAAAYTYSRICVRGRSPGTSPGTYSYSGYAPIRALACSAPGAAHQGRACPFLLPPCPSLLLIGCFPARHDGQARACLRSGHTCLSSGSTMRPLVIFIQIIPPPPDRAPINRSRHRRRDPAAPQTLDTANGGARQIDGHPTPAECRASNEQTINRSPPNFVRRTARWRDKIKLRCQRCQAIWGAFCCVAVDPFHPAQRARGPLRPHRLP</sequence>
<accession>A0AAD6V7Z5</accession>
<organism evidence="2 3">
    <name type="scientific">Mycena pura</name>
    <dbReference type="NCBI Taxonomy" id="153505"/>
    <lineage>
        <taxon>Eukaryota</taxon>
        <taxon>Fungi</taxon>
        <taxon>Dikarya</taxon>
        <taxon>Basidiomycota</taxon>
        <taxon>Agaricomycotina</taxon>
        <taxon>Agaricomycetes</taxon>
        <taxon>Agaricomycetidae</taxon>
        <taxon>Agaricales</taxon>
        <taxon>Marasmiineae</taxon>
        <taxon>Mycenaceae</taxon>
        <taxon>Mycena</taxon>
    </lineage>
</organism>
<feature type="compositionally biased region" description="Low complexity" evidence="1">
    <location>
        <begin position="14"/>
        <end position="25"/>
    </location>
</feature>
<feature type="region of interest" description="Disordered" evidence="1">
    <location>
        <begin position="1"/>
        <end position="50"/>
    </location>
</feature>
<feature type="compositionally biased region" description="Low complexity" evidence="1">
    <location>
        <begin position="310"/>
        <end position="332"/>
    </location>
</feature>
<dbReference type="EMBL" id="JARJCW010000056">
    <property type="protein sequence ID" value="KAJ7202069.1"/>
    <property type="molecule type" value="Genomic_DNA"/>
</dbReference>
<evidence type="ECO:0000313" key="3">
    <source>
        <dbReference type="Proteomes" id="UP001219525"/>
    </source>
</evidence>